<dbReference type="Pfam" id="PF10987">
    <property type="entry name" value="DUF2806"/>
    <property type="match status" value="1"/>
</dbReference>
<sequence length="317" mass="36504">MPEFNLIKLDGKPLEKLVEVISNGIGTLYRPRAIRKEADSKAYEIGIIEQAKAKALAEGKELEAETYLKIQERILFNEVERQNNIDNIAEKTASQLENEPNISDEPVDKDWTKRFFNIAQDVSNEEMQNLWSRILAGEVVRPGSFSLRTLELIKNLSKYEAETFSKMANLTLVSFDSPCIYQGKNQSNDFLLKFGLSFNNRLLLVEVGLLQPDSTITRSLPENKTEQPQFVYHKSGNIILRQTIQSKSPQVKFSIYRYSKIGEELLKIITIEPNIEYIKEFALEHTNENSKFEMAYILKEHPNGSVNHTNWEEIIKK</sequence>
<reference evidence="1 2" key="1">
    <citation type="submission" date="2020-12" db="EMBL/GenBank/DDBJ databases">
        <title>Salegentibacter orientalis sp. nov., isolated from costal sediment.</title>
        <authorList>
            <person name="Lian F.-B."/>
        </authorList>
    </citation>
    <scope>NUCLEOTIDE SEQUENCE [LARGE SCALE GENOMIC DNA]</scope>
    <source>
        <strain evidence="1 2">F60176</strain>
    </source>
</reference>
<organism evidence="1 2">
    <name type="scientific">Salegentibacter maritimus</name>
    <dbReference type="NCBI Taxonomy" id="2794347"/>
    <lineage>
        <taxon>Bacteria</taxon>
        <taxon>Pseudomonadati</taxon>
        <taxon>Bacteroidota</taxon>
        <taxon>Flavobacteriia</taxon>
        <taxon>Flavobacteriales</taxon>
        <taxon>Flavobacteriaceae</taxon>
        <taxon>Salegentibacter</taxon>
    </lineage>
</organism>
<gene>
    <name evidence="1" type="ORF">I6U50_06235</name>
</gene>
<accession>A0ABS0TEX2</accession>
<evidence type="ECO:0000313" key="2">
    <source>
        <dbReference type="Proteomes" id="UP000635665"/>
    </source>
</evidence>
<protein>
    <submittedName>
        <fullName evidence="1">DUF2806 domain-containing protein</fullName>
    </submittedName>
</protein>
<evidence type="ECO:0000313" key="1">
    <source>
        <dbReference type="EMBL" id="MBI6119614.1"/>
    </source>
</evidence>
<dbReference type="InterPro" id="IPR021254">
    <property type="entry name" value="DUF2806"/>
</dbReference>
<comment type="caution">
    <text evidence="1">The sequence shown here is derived from an EMBL/GenBank/DDBJ whole genome shotgun (WGS) entry which is preliminary data.</text>
</comment>
<keyword evidence="2" id="KW-1185">Reference proteome</keyword>
<name>A0ABS0TEX2_9FLAO</name>
<dbReference type="Proteomes" id="UP000635665">
    <property type="component" value="Unassembled WGS sequence"/>
</dbReference>
<proteinExistence type="predicted"/>
<dbReference type="RefSeq" id="WP_198638211.1">
    <property type="nucleotide sequence ID" value="NZ_JAEHNY010000004.1"/>
</dbReference>
<dbReference type="EMBL" id="JAEHNY010000004">
    <property type="protein sequence ID" value="MBI6119614.1"/>
    <property type="molecule type" value="Genomic_DNA"/>
</dbReference>